<dbReference type="GO" id="GO:0061863">
    <property type="term" value="F:microtubule plus end polymerase"/>
    <property type="evidence" value="ECO:0007669"/>
    <property type="project" value="InterPro"/>
</dbReference>
<organism evidence="2 3">
    <name type="scientific">Trichinella papuae</name>
    <dbReference type="NCBI Taxonomy" id="268474"/>
    <lineage>
        <taxon>Eukaryota</taxon>
        <taxon>Metazoa</taxon>
        <taxon>Ecdysozoa</taxon>
        <taxon>Nematoda</taxon>
        <taxon>Enoplea</taxon>
        <taxon>Dorylaimia</taxon>
        <taxon>Trichinellida</taxon>
        <taxon>Trichinellidae</taxon>
        <taxon>Trichinella</taxon>
    </lineage>
</organism>
<dbReference type="STRING" id="268474.A0A0V1N5L1"/>
<dbReference type="GO" id="GO:0030951">
    <property type="term" value="P:establishment or maintenance of microtubule cytoskeleton polarity"/>
    <property type="evidence" value="ECO:0007669"/>
    <property type="project" value="InterPro"/>
</dbReference>
<reference evidence="2 3" key="1">
    <citation type="submission" date="2015-01" db="EMBL/GenBank/DDBJ databases">
        <title>Evolution of Trichinella species and genotypes.</title>
        <authorList>
            <person name="Korhonen P.K."/>
            <person name="Edoardo P."/>
            <person name="Giuseppe L.R."/>
            <person name="Gasser R.B."/>
        </authorList>
    </citation>
    <scope>NUCLEOTIDE SEQUENCE [LARGE SCALE GENOMIC DNA]</scope>
    <source>
        <strain evidence="2">ISS1980</strain>
    </source>
</reference>
<keyword evidence="3" id="KW-1185">Reference proteome</keyword>
<feature type="domain" description="TOG" evidence="1">
    <location>
        <begin position="115"/>
        <end position="345"/>
    </location>
</feature>
<dbReference type="OrthoDB" id="205662at2759"/>
<evidence type="ECO:0000259" key="1">
    <source>
        <dbReference type="SMART" id="SM01349"/>
    </source>
</evidence>
<dbReference type="SUPFAM" id="SSF48371">
    <property type="entry name" value="ARM repeat"/>
    <property type="match status" value="1"/>
</dbReference>
<protein>
    <submittedName>
        <fullName evidence="2">Cytoskeleton-associated protein 5</fullName>
    </submittedName>
</protein>
<dbReference type="InterPro" id="IPR045110">
    <property type="entry name" value="XMAP215"/>
</dbReference>
<dbReference type="Proteomes" id="UP000054843">
    <property type="component" value="Unassembled WGS sequence"/>
</dbReference>
<evidence type="ECO:0000313" key="3">
    <source>
        <dbReference type="Proteomes" id="UP000054843"/>
    </source>
</evidence>
<name>A0A0V1N5L1_9BILA</name>
<accession>A0A0V1N5L1</accession>
<comment type="caution">
    <text evidence="2">The sequence shown here is derived from an EMBL/GenBank/DDBJ whole genome shotgun (WGS) entry which is preliminary data.</text>
</comment>
<dbReference type="GO" id="GO:0046785">
    <property type="term" value="P:microtubule polymerization"/>
    <property type="evidence" value="ECO:0007669"/>
    <property type="project" value="InterPro"/>
</dbReference>
<dbReference type="GO" id="GO:0051010">
    <property type="term" value="F:microtubule plus-end binding"/>
    <property type="evidence" value="ECO:0007669"/>
    <property type="project" value="InterPro"/>
</dbReference>
<evidence type="ECO:0000313" key="2">
    <source>
        <dbReference type="EMBL" id="KRZ79061.1"/>
    </source>
</evidence>
<proteinExistence type="predicted"/>
<dbReference type="EMBL" id="JYDO01000008">
    <property type="protein sequence ID" value="KRZ79061.1"/>
    <property type="molecule type" value="Genomic_DNA"/>
</dbReference>
<sequence>MLVIFTIQNFTSFPTYIYSKMKRSQGERSRAKWSLRKRSLEKRSRSRLKCRIRYPTTTGAGGNVAFSNVLSFSLYLSLNSFSYSSSLCCIASSMYLKNFAMIVTKVQKESRQKVELASTTTNIFNKLPPDFMNLIESSDRNERQKALEILLQQLQITPILDGNAQYGSLISILDEQMCKGSNNSIVVLAANCMKYLVRGLKKRIIAESALLKLKVKKSVVSSAMVELVETLLEICGFEILATNIHNALSSKYPPVQLHTALILSRFFAHLEPFMFSNQQIKEALQYLFSIANSRDSDTRDAGMKALGIALAVGGEQTLEVSVGNNNIDKMKLLRIREHANAFLASINEENKESVQVEEEKPVQVDVKQKEVQIIKSTSDDLENMAIQNAESNEKAFSKEVKKNVIVETRNHFPNKIAEQQQVETTASRDVVSSNVIPVTKTNFQNTFSSSMSISSETESDGVFLNTESDMIKQLAEEFMRIVSVSLFSRLFHKDLAERIKGLVALYESCMKNETAAFSSSDLFFKYCVWNIYSNSETLFFQVLQFIQFLVQFHIDCNQQLQFEDICSAIPHILSLLGREDEEIRKNVRKLMRQIYSVSSPFQIFLEIVNKLKYATGIEKAEYIYQIRILIPAWAYGKSDAAVQAFYMLAECLNDSDERIRDFALRTIVDIYLEKSDSLCSLITLTESQKQLVDCAIRHYKSLSTWEHIAMLCEEERAFQ</sequence>
<dbReference type="SMART" id="SM01349">
    <property type="entry name" value="TOG"/>
    <property type="match status" value="1"/>
</dbReference>
<gene>
    <name evidence="2" type="primary">Ckap5</name>
    <name evidence="2" type="ORF">T10_4388</name>
</gene>
<dbReference type="InterPro" id="IPR011989">
    <property type="entry name" value="ARM-like"/>
</dbReference>
<dbReference type="GO" id="GO:0007051">
    <property type="term" value="P:spindle organization"/>
    <property type="evidence" value="ECO:0007669"/>
    <property type="project" value="InterPro"/>
</dbReference>
<dbReference type="InterPro" id="IPR016024">
    <property type="entry name" value="ARM-type_fold"/>
</dbReference>
<dbReference type="Gene3D" id="1.25.10.10">
    <property type="entry name" value="Leucine-rich Repeat Variant"/>
    <property type="match status" value="2"/>
</dbReference>
<dbReference type="PANTHER" id="PTHR12609">
    <property type="entry name" value="MICROTUBULE ASSOCIATED PROTEIN XMAP215"/>
    <property type="match status" value="1"/>
</dbReference>
<dbReference type="InterPro" id="IPR034085">
    <property type="entry name" value="TOG"/>
</dbReference>
<dbReference type="AlphaFoldDB" id="A0A0V1N5L1"/>